<feature type="domain" description="DUF8040" evidence="2">
    <location>
        <begin position="43"/>
        <end position="99"/>
    </location>
</feature>
<dbReference type="Proteomes" id="UP000275267">
    <property type="component" value="Unassembled WGS sequence"/>
</dbReference>
<reference evidence="4" key="1">
    <citation type="journal article" date="2019" name="Nat. Commun.">
        <title>The genome of broomcorn millet.</title>
        <authorList>
            <person name="Zou C."/>
            <person name="Miki D."/>
            <person name="Li D."/>
            <person name="Tang Q."/>
            <person name="Xiao L."/>
            <person name="Rajput S."/>
            <person name="Deng P."/>
            <person name="Jia W."/>
            <person name="Huang R."/>
            <person name="Zhang M."/>
            <person name="Sun Y."/>
            <person name="Hu J."/>
            <person name="Fu X."/>
            <person name="Schnable P.S."/>
            <person name="Li F."/>
            <person name="Zhang H."/>
            <person name="Feng B."/>
            <person name="Zhu X."/>
            <person name="Liu R."/>
            <person name="Schnable J.C."/>
            <person name="Zhu J.-K."/>
            <person name="Zhang H."/>
        </authorList>
    </citation>
    <scope>NUCLEOTIDE SEQUENCE [LARGE SCALE GENOMIC DNA]</scope>
</reference>
<evidence type="ECO:0000313" key="4">
    <source>
        <dbReference type="Proteomes" id="UP000275267"/>
    </source>
</evidence>
<protein>
    <recommendedName>
        <fullName evidence="2">DUF8040 domain-containing protein</fullName>
    </recommendedName>
</protein>
<name>A0A3L6RU02_PANMI</name>
<keyword evidence="4" id="KW-1185">Reference proteome</keyword>
<comment type="caution">
    <text evidence="3">The sequence shown here is derived from an EMBL/GenBank/DDBJ whole genome shotgun (WGS) entry which is preliminary data.</text>
</comment>
<dbReference type="EMBL" id="PQIB02000007">
    <property type="protein sequence ID" value="RLN08910.1"/>
    <property type="molecule type" value="Genomic_DNA"/>
</dbReference>
<feature type="region of interest" description="Disordered" evidence="1">
    <location>
        <begin position="32"/>
        <end position="51"/>
    </location>
</feature>
<proteinExistence type="predicted"/>
<dbReference type="InterPro" id="IPR058353">
    <property type="entry name" value="DUF8040"/>
</dbReference>
<sequence>MNSRVDDLVRRRAEDEDEMMLFILPAVYLFSSNGGREKRPRHTSRLSDREKLKETLERHPKNCCVAFRMEPIVFREIADLLKREHLLRDTRGVRVDERL</sequence>
<gene>
    <name evidence="3" type="ORF">C2845_PM11G19350</name>
</gene>
<organism evidence="3 4">
    <name type="scientific">Panicum miliaceum</name>
    <name type="common">Proso millet</name>
    <name type="synonym">Broomcorn millet</name>
    <dbReference type="NCBI Taxonomy" id="4540"/>
    <lineage>
        <taxon>Eukaryota</taxon>
        <taxon>Viridiplantae</taxon>
        <taxon>Streptophyta</taxon>
        <taxon>Embryophyta</taxon>
        <taxon>Tracheophyta</taxon>
        <taxon>Spermatophyta</taxon>
        <taxon>Magnoliopsida</taxon>
        <taxon>Liliopsida</taxon>
        <taxon>Poales</taxon>
        <taxon>Poaceae</taxon>
        <taxon>PACMAD clade</taxon>
        <taxon>Panicoideae</taxon>
        <taxon>Panicodae</taxon>
        <taxon>Paniceae</taxon>
        <taxon>Panicinae</taxon>
        <taxon>Panicum</taxon>
        <taxon>Panicum sect. Panicum</taxon>
    </lineage>
</organism>
<evidence type="ECO:0000256" key="1">
    <source>
        <dbReference type="SAM" id="MobiDB-lite"/>
    </source>
</evidence>
<dbReference type="STRING" id="4540.A0A3L6RU02"/>
<evidence type="ECO:0000313" key="3">
    <source>
        <dbReference type="EMBL" id="RLN08910.1"/>
    </source>
</evidence>
<dbReference type="Pfam" id="PF26138">
    <property type="entry name" value="DUF8040"/>
    <property type="match status" value="1"/>
</dbReference>
<accession>A0A3L6RU02</accession>
<evidence type="ECO:0000259" key="2">
    <source>
        <dbReference type="Pfam" id="PF26138"/>
    </source>
</evidence>
<dbReference type="AlphaFoldDB" id="A0A3L6RU02"/>